<accession>A0ACA9RY02</accession>
<gene>
    <name evidence="1" type="ORF">RPERSI_LOCUS23612</name>
</gene>
<dbReference type="Proteomes" id="UP000789920">
    <property type="component" value="Unassembled WGS sequence"/>
</dbReference>
<feature type="non-terminal residue" evidence="1">
    <location>
        <position position="412"/>
    </location>
</feature>
<protein>
    <submittedName>
        <fullName evidence="1">7322_t:CDS:1</fullName>
    </submittedName>
</protein>
<name>A0ACA9RY02_9GLOM</name>
<feature type="non-terminal residue" evidence="1">
    <location>
        <position position="1"/>
    </location>
</feature>
<evidence type="ECO:0000313" key="2">
    <source>
        <dbReference type="Proteomes" id="UP000789920"/>
    </source>
</evidence>
<sequence>QPFSENTNNIHQDSENKNKLNNSYTNQNIQMDYVQPNQGMIHIETLDLNITDSTVAPAKESLDIQMDYIQPNQGTIQIETLDLNITDSTVAPDKESLDIQPDISNVTNSVSIGSALSNIEGDFNDVSSPETPVEKPKRASIQIMKTEIVPVQSNMQIEQIQDMIQKNSENTNDPSSDTDSPSQTSEADDPLMMTPATTVFVKPIQSKMKVENVNNEPQLTLNKPFISTPSAYIAERASAFTQSATPTTTYKKSSNNAPSSVKSKIDAAEKMTDLNNEITVKPKKGVLKNKGGSSAHVDDGLNKVESNNGAKEMKPLVQKKPAHRDSDQEPVPRKSILKNKKAQKTPQDIKIANDLMPPLNTVEKSETQYRSPTFSMYKMYDDLPGGRNSTMQPNVPELPSNIPDNTNSNEND</sequence>
<organism evidence="1 2">
    <name type="scientific">Racocetra persica</name>
    <dbReference type="NCBI Taxonomy" id="160502"/>
    <lineage>
        <taxon>Eukaryota</taxon>
        <taxon>Fungi</taxon>
        <taxon>Fungi incertae sedis</taxon>
        <taxon>Mucoromycota</taxon>
        <taxon>Glomeromycotina</taxon>
        <taxon>Glomeromycetes</taxon>
        <taxon>Diversisporales</taxon>
        <taxon>Gigasporaceae</taxon>
        <taxon>Racocetra</taxon>
    </lineage>
</organism>
<keyword evidence="2" id="KW-1185">Reference proteome</keyword>
<reference evidence="1" key="1">
    <citation type="submission" date="2021-06" db="EMBL/GenBank/DDBJ databases">
        <authorList>
            <person name="Kallberg Y."/>
            <person name="Tangrot J."/>
            <person name="Rosling A."/>
        </authorList>
    </citation>
    <scope>NUCLEOTIDE SEQUENCE</scope>
    <source>
        <strain evidence="1">MA461A</strain>
    </source>
</reference>
<comment type="caution">
    <text evidence="1">The sequence shown here is derived from an EMBL/GenBank/DDBJ whole genome shotgun (WGS) entry which is preliminary data.</text>
</comment>
<dbReference type="EMBL" id="CAJVQC010074086">
    <property type="protein sequence ID" value="CAG8812786.1"/>
    <property type="molecule type" value="Genomic_DNA"/>
</dbReference>
<proteinExistence type="predicted"/>
<evidence type="ECO:0000313" key="1">
    <source>
        <dbReference type="EMBL" id="CAG8812786.1"/>
    </source>
</evidence>